<keyword evidence="1" id="KW-0472">Membrane</keyword>
<gene>
    <name evidence="2" type="ORF">RIF25_02500</name>
</gene>
<dbReference type="Pfam" id="PF11833">
    <property type="entry name" value="CPP1-like"/>
    <property type="match status" value="1"/>
</dbReference>
<proteinExistence type="predicted"/>
<feature type="transmembrane region" description="Helical" evidence="1">
    <location>
        <begin position="186"/>
        <end position="203"/>
    </location>
</feature>
<dbReference type="InterPro" id="IPR021788">
    <property type="entry name" value="CPP1-like"/>
</dbReference>
<evidence type="ECO:0000313" key="2">
    <source>
        <dbReference type="EMBL" id="MDS3859670.1"/>
    </source>
</evidence>
<dbReference type="Proteomes" id="UP001268256">
    <property type="component" value="Unassembled WGS sequence"/>
</dbReference>
<comment type="caution">
    <text evidence="2">The sequence shown here is derived from an EMBL/GenBank/DDBJ whole genome shotgun (WGS) entry which is preliminary data.</text>
</comment>
<dbReference type="PANTHER" id="PTHR33372:SF2">
    <property type="entry name" value="PROTEIN CHAPERONE-LIKE PROTEIN OF POR1, CHLOROPLASTIC"/>
    <property type="match status" value="1"/>
</dbReference>
<feature type="transmembrane region" description="Helical" evidence="1">
    <location>
        <begin position="128"/>
        <end position="144"/>
    </location>
</feature>
<name>A0AAE4FPE9_9CYAN</name>
<dbReference type="RefSeq" id="WP_322876979.1">
    <property type="nucleotide sequence ID" value="NZ_JAVMIP010000002.1"/>
</dbReference>
<organism evidence="2 3">
    <name type="scientific">Pseudocalidococcus azoricus BACA0444</name>
    <dbReference type="NCBI Taxonomy" id="2918990"/>
    <lineage>
        <taxon>Bacteria</taxon>
        <taxon>Bacillati</taxon>
        <taxon>Cyanobacteriota</taxon>
        <taxon>Cyanophyceae</taxon>
        <taxon>Acaryochloridales</taxon>
        <taxon>Thermosynechococcaceae</taxon>
        <taxon>Pseudocalidococcus</taxon>
        <taxon>Pseudocalidococcus azoricus</taxon>
    </lineage>
</organism>
<protein>
    <submittedName>
        <fullName evidence="2">CPP1-like family protein</fullName>
    </submittedName>
</protein>
<dbReference type="EMBL" id="JAVMIP010000002">
    <property type="protein sequence ID" value="MDS3859670.1"/>
    <property type="molecule type" value="Genomic_DNA"/>
</dbReference>
<keyword evidence="1" id="KW-1133">Transmembrane helix</keyword>
<keyword evidence="3" id="KW-1185">Reference proteome</keyword>
<keyword evidence="1" id="KW-0812">Transmembrane</keyword>
<dbReference type="PANTHER" id="PTHR33372">
    <property type="match status" value="1"/>
</dbReference>
<sequence length="204" mass="22783">MSEQPSPYEQLQVSQEATFEEIQAARDTLLQTHLDDDRFRTTIEAAYDAILMDRLRLRQEGKIKVPERIRFAERLAEQPPKKTAKPTNPRFNLPWQEWIDKPPVMSLVITTLVYGSLAGLGLVANTDSLALLLALGVGFNLVWLNRKEQRLGRAFLITLVALLIGAAIGGGLASLGIFGFAGNVEGLVSVFIYLIFWIVSNFLR</sequence>
<evidence type="ECO:0000256" key="1">
    <source>
        <dbReference type="SAM" id="Phobius"/>
    </source>
</evidence>
<accession>A0AAE4FPE9</accession>
<feature type="transmembrane region" description="Helical" evidence="1">
    <location>
        <begin position="156"/>
        <end position="180"/>
    </location>
</feature>
<evidence type="ECO:0000313" key="3">
    <source>
        <dbReference type="Proteomes" id="UP001268256"/>
    </source>
</evidence>
<reference evidence="3" key="1">
    <citation type="submission" date="2023-07" db="EMBL/GenBank/DDBJ databases">
        <authorList>
            <person name="Luz R."/>
            <person name="Cordeiro R."/>
            <person name="Fonseca A."/>
            <person name="Goncalves V."/>
        </authorList>
    </citation>
    <scope>NUCLEOTIDE SEQUENCE [LARGE SCALE GENOMIC DNA]</scope>
    <source>
        <strain evidence="3">BACA0444</strain>
    </source>
</reference>
<dbReference type="AlphaFoldDB" id="A0AAE4FPE9"/>